<feature type="domain" description="NADP-dependent oxidoreductase" evidence="4">
    <location>
        <begin position="15"/>
        <end position="313"/>
    </location>
</feature>
<dbReference type="Proteomes" id="UP000050544">
    <property type="component" value="Unassembled WGS sequence"/>
</dbReference>
<keyword evidence="5" id="KW-0406">Ion transport</keyword>
<keyword evidence="5" id="KW-0813">Transport</keyword>
<dbReference type="OrthoDB" id="9804790at2"/>
<dbReference type="Gene3D" id="3.20.20.100">
    <property type="entry name" value="NADP-dependent oxidoreductase domain"/>
    <property type="match status" value="1"/>
</dbReference>
<proteinExistence type="inferred from homology"/>
<evidence type="ECO:0000313" key="6">
    <source>
        <dbReference type="Proteomes" id="UP000050544"/>
    </source>
</evidence>
<dbReference type="Pfam" id="PF00248">
    <property type="entry name" value="Aldo_ket_red"/>
    <property type="match status" value="1"/>
</dbReference>
<protein>
    <submittedName>
        <fullName evidence="5">Voltage-gated potassium channel</fullName>
    </submittedName>
</protein>
<dbReference type="GO" id="GO:0016491">
    <property type="term" value="F:oxidoreductase activity"/>
    <property type="evidence" value="ECO:0007669"/>
    <property type="project" value="UniProtKB-KW"/>
</dbReference>
<evidence type="ECO:0000256" key="2">
    <source>
        <dbReference type="ARBA" id="ARBA00022857"/>
    </source>
</evidence>
<dbReference type="SUPFAM" id="SSF51430">
    <property type="entry name" value="NAD(P)-linked oxidoreductase"/>
    <property type="match status" value="1"/>
</dbReference>
<evidence type="ECO:0000259" key="4">
    <source>
        <dbReference type="Pfam" id="PF00248"/>
    </source>
</evidence>
<keyword evidence="5" id="KW-0407">Ion channel</keyword>
<keyword evidence="2" id="KW-0521">NADP</keyword>
<dbReference type="FunFam" id="3.20.20.100:FF:000004">
    <property type="entry name" value="Oxidoreductase, aldo/keto reductase"/>
    <property type="match status" value="1"/>
</dbReference>
<dbReference type="InterPro" id="IPR005399">
    <property type="entry name" value="K_chnl_volt-dep_bsu_KCNAB-rel"/>
</dbReference>
<dbReference type="GO" id="GO:0005829">
    <property type="term" value="C:cytosol"/>
    <property type="evidence" value="ECO:0007669"/>
    <property type="project" value="UniProtKB-ARBA"/>
</dbReference>
<gene>
    <name evidence="5" type="ORF">SE15_12530</name>
</gene>
<sequence>MHYRRLGRSGLKVSEISLGAWVTFGNQIDEKTAIDLIHAAYDHGINYFDNADVYANGQAEIVMGKAIKDLPREALVISSKVFWPTMPGPNGRGLSRKHVMESIHASLRRLGTDYVDLYFCHRYDPDTPLEEVARVMDDLVHQGKVLYWGTSEWRGAQITQVYGICRQYGLVPPTMEQPQYNLLHRRRVEEELAPVCHELGIGLTTWSPLAFGILTGKYNDGIPAGSRASLPDMAWIRDMLTPDRIAKVRQLTDLAKELSLTPAQLAIAWVLRRKEVSSVITGATRLEQLDENLGAAEAVNKLTDDVLERIDRIVGVPSDND</sequence>
<dbReference type="PRINTS" id="PR01577">
    <property type="entry name" value="KCNABCHANNEL"/>
</dbReference>
<dbReference type="EMBL" id="LGKO01000005">
    <property type="protein sequence ID" value="KPL82863.1"/>
    <property type="molecule type" value="Genomic_DNA"/>
</dbReference>
<organism evidence="5 6">
    <name type="scientific">Thermanaerothrix daxensis</name>
    <dbReference type="NCBI Taxonomy" id="869279"/>
    <lineage>
        <taxon>Bacteria</taxon>
        <taxon>Bacillati</taxon>
        <taxon>Chloroflexota</taxon>
        <taxon>Anaerolineae</taxon>
        <taxon>Anaerolineales</taxon>
        <taxon>Anaerolineaceae</taxon>
        <taxon>Thermanaerothrix</taxon>
    </lineage>
</organism>
<keyword evidence="6" id="KW-1185">Reference proteome</keyword>
<dbReference type="RefSeq" id="WP_054522427.1">
    <property type="nucleotide sequence ID" value="NZ_LGKO01000005.1"/>
</dbReference>
<dbReference type="InterPro" id="IPR023210">
    <property type="entry name" value="NADP_OxRdtase_dom"/>
</dbReference>
<keyword evidence="3" id="KW-0560">Oxidoreductase</keyword>
<dbReference type="InterPro" id="IPR036812">
    <property type="entry name" value="NAD(P)_OxRdtase_dom_sf"/>
</dbReference>
<dbReference type="PANTHER" id="PTHR43150">
    <property type="entry name" value="HYPERKINETIC, ISOFORM M"/>
    <property type="match status" value="1"/>
</dbReference>
<dbReference type="CDD" id="cd19143">
    <property type="entry name" value="AKR_AKR6C1_2"/>
    <property type="match status" value="1"/>
</dbReference>
<dbReference type="AlphaFoldDB" id="A0A0P6YCV8"/>
<comment type="similarity">
    <text evidence="1">Belongs to the shaker potassium channel beta subunit family.</text>
</comment>
<evidence type="ECO:0000313" key="5">
    <source>
        <dbReference type="EMBL" id="KPL82863.1"/>
    </source>
</evidence>
<evidence type="ECO:0000256" key="3">
    <source>
        <dbReference type="ARBA" id="ARBA00023002"/>
    </source>
</evidence>
<evidence type="ECO:0000256" key="1">
    <source>
        <dbReference type="ARBA" id="ARBA00006515"/>
    </source>
</evidence>
<dbReference type="PANTHER" id="PTHR43150:SF2">
    <property type="entry name" value="HYPERKINETIC, ISOFORM M"/>
    <property type="match status" value="1"/>
</dbReference>
<accession>A0A0P6YCV8</accession>
<name>A0A0P6YCV8_9CHLR</name>
<dbReference type="STRING" id="869279.SE15_12530"/>
<comment type="caution">
    <text evidence="5">The sequence shown here is derived from an EMBL/GenBank/DDBJ whole genome shotgun (WGS) entry which is preliminary data.</text>
</comment>
<dbReference type="GO" id="GO:0034220">
    <property type="term" value="P:monoatomic ion transmembrane transport"/>
    <property type="evidence" value="ECO:0007669"/>
    <property type="project" value="UniProtKB-KW"/>
</dbReference>
<reference evidence="5 6" key="1">
    <citation type="submission" date="2015-07" db="EMBL/GenBank/DDBJ databases">
        <title>Whole genome sequence of Thermanaerothrix daxensis DSM 23592.</title>
        <authorList>
            <person name="Hemp J."/>
            <person name="Ward L.M."/>
            <person name="Pace L.A."/>
            <person name="Fischer W.W."/>
        </authorList>
    </citation>
    <scope>NUCLEOTIDE SEQUENCE [LARGE SCALE GENOMIC DNA]</scope>
    <source>
        <strain evidence="5 6">GNS-1</strain>
    </source>
</reference>